<dbReference type="GeneID" id="85497753"/>
<dbReference type="Proteomes" id="UP001233271">
    <property type="component" value="Chromosome 6"/>
</dbReference>
<dbReference type="EMBL" id="AP028217">
    <property type="protein sequence ID" value="BEI93883.1"/>
    <property type="molecule type" value="Genomic_DNA"/>
</dbReference>
<dbReference type="RefSeq" id="XP_060459148.1">
    <property type="nucleotide sequence ID" value="XM_060602790.1"/>
</dbReference>
<protein>
    <submittedName>
        <fullName evidence="2">Uncharacterized protein</fullName>
    </submittedName>
</protein>
<organism evidence="2 3">
    <name type="scientific">Cutaneotrichosporon cavernicola</name>
    <dbReference type="NCBI Taxonomy" id="279322"/>
    <lineage>
        <taxon>Eukaryota</taxon>
        <taxon>Fungi</taxon>
        <taxon>Dikarya</taxon>
        <taxon>Basidiomycota</taxon>
        <taxon>Agaricomycotina</taxon>
        <taxon>Tremellomycetes</taxon>
        <taxon>Trichosporonales</taxon>
        <taxon>Trichosporonaceae</taxon>
        <taxon>Cutaneotrichosporon</taxon>
    </lineage>
</organism>
<accession>A0AA48L8L2</accession>
<sequence length="233" mass="24745">MADSLPPISLAIGGGKAWDDRELVNAYDAALLEFHIHNPGPGSWLDKATAALAKGQPLPGATDFGTAWYSASKPEEEEEEPEEPPKKKAKKTKQKNPYASTGKPAADAAPSSPTYQPVSPGGYDTVEWPPTEENEEEVEDDDEGNGDEWQGYDGYGGADDAGHVFPAPARQWPGGNPVGRDEAIGYALHAQYWAGYWMGIAAAGRSSNGEATESTGAAAPRGKSRASQCDLRR</sequence>
<feature type="compositionally biased region" description="Acidic residues" evidence="1">
    <location>
        <begin position="130"/>
        <end position="146"/>
    </location>
</feature>
<reference evidence="2" key="1">
    <citation type="journal article" date="2023" name="BMC Genomics">
        <title>Chromosome-level genome assemblies of Cutaneotrichosporon spp. (Trichosporonales, Basidiomycota) reveal imbalanced evolution between nucleotide sequences and chromosome synteny.</title>
        <authorList>
            <person name="Kobayashi Y."/>
            <person name="Kayamori A."/>
            <person name="Aoki K."/>
            <person name="Shiwa Y."/>
            <person name="Matsutani M."/>
            <person name="Fujita N."/>
            <person name="Sugita T."/>
            <person name="Iwasaki W."/>
            <person name="Tanaka N."/>
            <person name="Takashima M."/>
        </authorList>
    </citation>
    <scope>NUCLEOTIDE SEQUENCE</scope>
    <source>
        <strain evidence="2">HIS019</strain>
    </source>
</reference>
<feature type="region of interest" description="Disordered" evidence="1">
    <location>
        <begin position="55"/>
        <end position="176"/>
    </location>
</feature>
<evidence type="ECO:0000313" key="3">
    <source>
        <dbReference type="Proteomes" id="UP001233271"/>
    </source>
</evidence>
<feature type="compositionally biased region" description="Polar residues" evidence="1">
    <location>
        <begin position="205"/>
        <end position="215"/>
    </location>
</feature>
<keyword evidence="3" id="KW-1185">Reference proteome</keyword>
<feature type="region of interest" description="Disordered" evidence="1">
    <location>
        <begin position="204"/>
        <end position="233"/>
    </location>
</feature>
<evidence type="ECO:0000256" key="1">
    <source>
        <dbReference type="SAM" id="MobiDB-lite"/>
    </source>
</evidence>
<dbReference type="KEGG" id="ccac:CcaHIS019_0603420"/>
<proteinExistence type="predicted"/>
<evidence type="ECO:0000313" key="2">
    <source>
        <dbReference type="EMBL" id="BEI93883.1"/>
    </source>
</evidence>
<name>A0AA48L8L2_9TREE</name>
<gene>
    <name evidence="2" type="ORF">CcaverHIS019_0603420</name>
</gene>
<dbReference type="AlphaFoldDB" id="A0AA48L8L2"/>